<dbReference type="SUPFAM" id="SSF50346">
    <property type="entry name" value="PRC-barrel domain"/>
    <property type="match status" value="1"/>
</dbReference>
<evidence type="ECO:0000313" key="1">
    <source>
        <dbReference type="EMBL" id="RGD55636.1"/>
    </source>
</evidence>
<gene>
    <name evidence="1" type="ORF">DR950_40560</name>
</gene>
<proteinExistence type="predicted"/>
<dbReference type="AlphaFoldDB" id="A0A372ZIH6"/>
<reference evidence="1 2" key="1">
    <citation type="submission" date="2018-08" db="EMBL/GenBank/DDBJ databases">
        <title>Diversity &amp; Physiological Properties of Lignin-Decomposing Actinobacteria from Soil.</title>
        <authorList>
            <person name="Roh S.G."/>
            <person name="Kim S.B."/>
        </authorList>
    </citation>
    <scope>NUCLEOTIDE SEQUENCE [LARGE SCALE GENOMIC DNA]</scope>
    <source>
        <strain evidence="1 2">MMS17-GH009</strain>
    </source>
</reference>
<name>A0A372ZIH6_9ACTN</name>
<dbReference type="RefSeq" id="WP_049660555.1">
    <property type="nucleotide sequence ID" value="NZ_QVIG01000003.1"/>
</dbReference>
<keyword evidence="2" id="KW-1185">Reference proteome</keyword>
<organism evidence="1 2">
    <name type="scientific">Kitasatospora xanthocidica</name>
    <dbReference type="NCBI Taxonomy" id="83382"/>
    <lineage>
        <taxon>Bacteria</taxon>
        <taxon>Bacillati</taxon>
        <taxon>Actinomycetota</taxon>
        <taxon>Actinomycetes</taxon>
        <taxon>Kitasatosporales</taxon>
        <taxon>Streptomycetaceae</taxon>
        <taxon>Kitasatospora</taxon>
    </lineage>
</organism>
<dbReference type="Proteomes" id="UP000263377">
    <property type="component" value="Unassembled WGS sequence"/>
</dbReference>
<accession>A0A372ZIH6</accession>
<dbReference type="InterPro" id="IPR011033">
    <property type="entry name" value="PRC_barrel-like_sf"/>
</dbReference>
<evidence type="ECO:0000313" key="2">
    <source>
        <dbReference type="Proteomes" id="UP000263377"/>
    </source>
</evidence>
<dbReference type="EMBL" id="QVIG01000003">
    <property type="protein sequence ID" value="RGD55636.1"/>
    <property type="molecule type" value="Genomic_DNA"/>
</dbReference>
<sequence length="98" mass="10503">MTTDLWEYRPGSHPAADLTLVGYEVLATDGPVGRVEQDAGDHLLVDAEPWVPGTRVLVPAGLVARLDHLDRAVHLDCPRARLSSAPPAAVDLTAPHPR</sequence>
<comment type="caution">
    <text evidence="1">The sequence shown here is derived from an EMBL/GenBank/DDBJ whole genome shotgun (WGS) entry which is preliminary data.</text>
</comment>
<protein>
    <submittedName>
        <fullName evidence="1">PRC-barrel domain containing protein</fullName>
    </submittedName>
</protein>